<reference evidence="1 2" key="1">
    <citation type="submission" date="2018-07" db="EMBL/GenBank/DDBJ databases">
        <title>Genomic Encyclopedia of Type Strains, Phase IV (KMG-IV): sequencing the most valuable type-strain genomes for metagenomic binning, comparative biology and taxonomic classification.</title>
        <authorList>
            <person name="Goeker M."/>
        </authorList>
    </citation>
    <scope>NUCLEOTIDE SEQUENCE [LARGE SCALE GENOMIC DNA]</scope>
    <source>
        <strain evidence="1 2">DSM 27016</strain>
    </source>
</reference>
<gene>
    <name evidence="1" type="ORF">DFR58_11971</name>
</gene>
<evidence type="ECO:0000313" key="1">
    <source>
        <dbReference type="EMBL" id="RCX13014.1"/>
    </source>
</evidence>
<dbReference type="RefSeq" id="WP_114298761.1">
    <property type="nucleotide sequence ID" value="NZ_QPJT01000019.1"/>
</dbReference>
<dbReference type="OrthoDB" id="2082655at2"/>
<proteinExistence type="predicted"/>
<accession>A0A369AZZ1</accession>
<protein>
    <recommendedName>
        <fullName evidence="3">ESAT-6 protein secretion system EspG family protein</fullName>
    </recommendedName>
</protein>
<dbReference type="EMBL" id="QPJT01000019">
    <property type="protein sequence ID" value="RCX13014.1"/>
    <property type="molecule type" value="Genomic_DNA"/>
</dbReference>
<evidence type="ECO:0008006" key="3">
    <source>
        <dbReference type="Google" id="ProtNLM"/>
    </source>
</evidence>
<evidence type="ECO:0000313" key="2">
    <source>
        <dbReference type="Proteomes" id="UP000253034"/>
    </source>
</evidence>
<organism evidence="1 2">
    <name type="scientific">Anaerobacterium chartisolvens</name>
    <dbReference type="NCBI Taxonomy" id="1297424"/>
    <lineage>
        <taxon>Bacteria</taxon>
        <taxon>Bacillati</taxon>
        <taxon>Bacillota</taxon>
        <taxon>Clostridia</taxon>
        <taxon>Eubacteriales</taxon>
        <taxon>Oscillospiraceae</taxon>
        <taxon>Anaerobacterium</taxon>
    </lineage>
</organism>
<keyword evidence="2" id="KW-1185">Reference proteome</keyword>
<sequence>MKEPKTVSCIVSSKELVFLAALVNAEELIGIENPYKNFTESGIKTEWEIIRKELSEKGYIKLEEGKIVMDRFIYAAIAICCFCKAIIQAEMYEGRNAVSVHRIYLSQGACIHLYKVPGQKDIYSVRPIVESSELSNIIKQCTIPHYDFRIDNQKARISETQLDNIFKCIKDGSNSGSELLKDSGLSEDAAESLLKALAGSDVHGSLIVKEYKENYGGKATAFKLLKDEDRLWVAEFLYQKGNYIEFFSVSRKQAEDIIDELAEDIAERYILSRNSERKV</sequence>
<name>A0A369AZZ1_9FIRM</name>
<dbReference type="Proteomes" id="UP000253034">
    <property type="component" value="Unassembled WGS sequence"/>
</dbReference>
<comment type="caution">
    <text evidence="1">The sequence shown here is derived from an EMBL/GenBank/DDBJ whole genome shotgun (WGS) entry which is preliminary data.</text>
</comment>
<dbReference type="AlphaFoldDB" id="A0A369AZZ1"/>